<dbReference type="GO" id="GO:0043565">
    <property type="term" value="F:sequence-specific DNA binding"/>
    <property type="evidence" value="ECO:0007669"/>
    <property type="project" value="InterPro"/>
</dbReference>
<dbReference type="InterPro" id="IPR018060">
    <property type="entry name" value="HTH_AraC"/>
</dbReference>
<evidence type="ECO:0000313" key="2">
    <source>
        <dbReference type="EMBL" id="GLI94999.1"/>
    </source>
</evidence>
<accession>A0A9W6GY30</accession>
<sequence>MTKALEFTSAKEPEEVAARLLNGWNPRVYRLRPGPLRITRRFLQLGPGVSTQLTRLLTGGVRIDGQIGDGMLKIGFVRSKEIRILGSCEKNPFMAVACGGSRLNFSASLPGTALSLHFDREAAAGIVPAEALPLLTPAASGGGGPETLLHPVTDTGAKLEKLLRRLLARAERDGSAATPGEAAQVVETSAGLIAEILVERSTDVGEAAARARRRRSLALAVEALLWEAPQTIGRFSLDDAARRLKCSRRSIQLALQEEFGLGFVVLKRLIRLQQVHALLRVKPLGAAGVGRIARAHEFNHLGRFAGHYRDMFGVLPSLERAEEAVLL</sequence>
<dbReference type="Pfam" id="PF12833">
    <property type="entry name" value="HTH_18"/>
    <property type="match status" value="1"/>
</dbReference>
<protein>
    <recommendedName>
        <fullName evidence="1">HTH araC/xylS-type domain-containing protein</fullName>
    </recommendedName>
</protein>
<dbReference type="GO" id="GO:0003700">
    <property type="term" value="F:DNA-binding transcription factor activity"/>
    <property type="evidence" value="ECO:0007669"/>
    <property type="project" value="InterPro"/>
</dbReference>
<proteinExistence type="predicted"/>
<dbReference type="SMART" id="SM00342">
    <property type="entry name" value="HTH_ARAC"/>
    <property type="match status" value="1"/>
</dbReference>
<dbReference type="AlphaFoldDB" id="A0A9W6GY30"/>
<reference evidence="2" key="1">
    <citation type="journal article" date="2023" name="Int. J. Syst. Evol. Microbiol.">
        <title>Methylocystis iwaonis sp. nov., a type II methane-oxidizing bacterium from surface soil of a rice paddy field in Japan, and emended description of the genus Methylocystis (ex Whittenbury et al. 1970) Bowman et al. 1993.</title>
        <authorList>
            <person name="Kaise H."/>
            <person name="Sawadogo J.B."/>
            <person name="Alam M.S."/>
            <person name="Ueno C."/>
            <person name="Dianou D."/>
            <person name="Shinjo R."/>
            <person name="Asakawa S."/>
        </authorList>
    </citation>
    <scope>NUCLEOTIDE SEQUENCE</scope>
    <source>
        <strain evidence="2">LMG27198</strain>
    </source>
</reference>
<dbReference type="RefSeq" id="WP_281805314.1">
    <property type="nucleotide sequence ID" value="NZ_BSEC01000001.1"/>
</dbReference>
<feature type="domain" description="HTH araC/xylS-type" evidence="1">
    <location>
        <begin position="215"/>
        <end position="322"/>
    </location>
</feature>
<evidence type="ECO:0000313" key="3">
    <source>
        <dbReference type="Proteomes" id="UP001144323"/>
    </source>
</evidence>
<dbReference type="EMBL" id="BSEC01000001">
    <property type="protein sequence ID" value="GLI94999.1"/>
    <property type="molecule type" value="Genomic_DNA"/>
</dbReference>
<evidence type="ECO:0000259" key="1">
    <source>
        <dbReference type="PROSITE" id="PS01124"/>
    </source>
</evidence>
<dbReference type="PROSITE" id="PS01124">
    <property type="entry name" value="HTH_ARAC_FAMILY_2"/>
    <property type="match status" value="1"/>
</dbReference>
<comment type="caution">
    <text evidence="2">The sequence shown here is derived from an EMBL/GenBank/DDBJ whole genome shotgun (WGS) entry which is preliminary data.</text>
</comment>
<organism evidence="2 3">
    <name type="scientific">Methylocystis echinoides</name>
    <dbReference type="NCBI Taxonomy" id="29468"/>
    <lineage>
        <taxon>Bacteria</taxon>
        <taxon>Pseudomonadati</taxon>
        <taxon>Pseudomonadota</taxon>
        <taxon>Alphaproteobacteria</taxon>
        <taxon>Hyphomicrobiales</taxon>
        <taxon>Methylocystaceae</taxon>
        <taxon>Methylocystis</taxon>
    </lineage>
</organism>
<name>A0A9W6GY30_9HYPH</name>
<keyword evidence="3" id="KW-1185">Reference proteome</keyword>
<gene>
    <name evidence="2" type="ORF">LMG27198_39910</name>
</gene>
<dbReference type="Proteomes" id="UP001144323">
    <property type="component" value="Unassembled WGS sequence"/>
</dbReference>
<dbReference type="Gene3D" id="1.10.10.60">
    <property type="entry name" value="Homeodomain-like"/>
    <property type="match status" value="1"/>
</dbReference>